<dbReference type="EMBL" id="AFFL01000004">
    <property type="protein sequence ID" value="EGJ37741.1"/>
    <property type="molecule type" value="Genomic_DNA"/>
</dbReference>
<comment type="caution">
    <text evidence="1">The sequence shown here is derived from an EMBL/GenBank/DDBJ whole genome shotgun (WGS) entry which is preliminary data.</text>
</comment>
<dbReference type="AlphaFoldDB" id="F3UDB5"/>
<evidence type="ECO:0000313" key="1">
    <source>
        <dbReference type="EMBL" id="EGJ37741.1"/>
    </source>
</evidence>
<dbReference type="RefSeq" id="WP_002922374.1">
    <property type="nucleotide sequence ID" value="NZ_GL890990.1"/>
</dbReference>
<dbReference type="SUPFAM" id="SSF52540">
    <property type="entry name" value="P-loop containing nucleoside triphosphate hydrolases"/>
    <property type="match status" value="1"/>
</dbReference>
<name>F3UDB5_STRSA</name>
<dbReference type="Proteomes" id="UP000004171">
    <property type="component" value="Unassembled WGS sequence"/>
</dbReference>
<dbReference type="InterPro" id="IPR016628">
    <property type="entry name" value="ATPase_SAG2001_prd"/>
</dbReference>
<dbReference type="PANTHER" id="PTHR30121">
    <property type="entry name" value="UNCHARACTERIZED PROTEIN YJGR-RELATED"/>
    <property type="match status" value="1"/>
</dbReference>
<dbReference type="InterPro" id="IPR051162">
    <property type="entry name" value="T4SS_component"/>
</dbReference>
<dbReference type="Gene3D" id="3.40.50.300">
    <property type="entry name" value="P-loop containing nucleotide triphosphate hydrolases"/>
    <property type="match status" value="2"/>
</dbReference>
<proteinExistence type="predicted"/>
<dbReference type="PIRSF" id="PIRSF015040">
    <property type="entry name" value="ATPase_SAG2001_prd"/>
    <property type="match status" value="1"/>
</dbReference>
<dbReference type="InterPro" id="IPR027417">
    <property type="entry name" value="P-loop_NTPase"/>
</dbReference>
<evidence type="ECO:0000313" key="2">
    <source>
        <dbReference type="Proteomes" id="UP000004171"/>
    </source>
</evidence>
<gene>
    <name evidence="1" type="ORF">HMPREF9393_1522</name>
</gene>
<dbReference type="PATRIC" id="fig|888820.3.peg.1490"/>
<accession>F3UDB5</accession>
<organism evidence="1 2">
    <name type="scientific">Streptococcus sanguinis SK1056</name>
    <dbReference type="NCBI Taxonomy" id="888820"/>
    <lineage>
        <taxon>Bacteria</taxon>
        <taxon>Bacillati</taxon>
        <taxon>Bacillota</taxon>
        <taxon>Bacilli</taxon>
        <taxon>Lactobacillales</taxon>
        <taxon>Streptococcaceae</taxon>
        <taxon>Streptococcus</taxon>
    </lineage>
</organism>
<dbReference type="HOGENOM" id="CLU_016228_0_0_9"/>
<dbReference type="PANTHER" id="PTHR30121:SF6">
    <property type="entry name" value="SLR6007 PROTEIN"/>
    <property type="match status" value="1"/>
</dbReference>
<sequence>MTIKLVYPILKTHENLALKTDKSVMSFYRIPNTHITITNRTKKQEHKLTIAQLIKKLVKNKTFEISLIPKDYLLEEKMKDFSDALSPDSRKLGEEMLNYSTDKLTQEMEIPYQFDWLVGVNVLKDSEDTTVQGMALERFSEVSEMVANGLGFQYDISENWYQDYLVNEDAIYQLLSSLRAQRLTNEELFYYQRMQYLRYIPHLKQEVTANRSLLNVTDTVIKPMAGGFIKLDSPYGSSFLTILPIAKTPIIFNGFHLGEFTQRFNFPVELRIKAEFMEKNSLKGRMGRSNIRYRNIMNEAESTDTAQQDDIILGAMSLKDLMKKVGGKEEVIEYGAYLIVTASSLSQLRRRRQVVLNYFEDMHVEISEASHDTPYLFQSLLYGQPLENKTRTWTHYVTPRGFAELMPFTNTSSGNHVGWHIGRVDNWTGRWESIEKAQESSKNMVLFNATVGNKEGIAGKLTKNPHILITGATGEGKSFLAELIFILTSLQDVKCLYIDPKRSIRKHFEEIIHQPAFEKKFPLLAQHIKEMNFVTLDSKVESNHGALDPIVMLDKDDAVSVSKNMLNYLIFSNKNIKVTMDQMTAIKEAIDTIVEKRQKGETVGLKHVIDLLLEDEEKEIRSVGKYLHSVVKNSILELAFSYGDVEGLSYDKRVTVLEVADLSLPDNKKNQQEVTLEDKEINSTALMFALGAFCSRFGELNRNEDTIEFFDEAWVLMKSAEGRAVIQSMRRVGRFYNNILCLITQSVHDAEGDDDTTGFGTLFAFREDNELPDILEHVGLNANEENLEWLKNMISGQCLYKDVYGNLNMISVYNIFEGIDPLLKPMKATVSSNLENKYAA</sequence>
<dbReference type="Pfam" id="PF12846">
    <property type="entry name" value="AAA_10"/>
    <property type="match status" value="1"/>
</dbReference>
<reference evidence="1 2" key="1">
    <citation type="submission" date="2011-03" db="EMBL/GenBank/DDBJ databases">
        <authorList>
            <person name="Muzny D."/>
            <person name="Qin X."/>
            <person name="Deng J."/>
            <person name="Jiang H."/>
            <person name="Liu Y."/>
            <person name="Qu J."/>
            <person name="Song X.-Z."/>
            <person name="Zhang L."/>
            <person name="Thornton R."/>
            <person name="Coyle M."/>
            <person name="Francisco L."/>
            <person name="Jackson L."/>
            <person name="Javaid M."/>
            <person name="Korchina V."/>
            <person name="Kovar C."/>
            <person name="Mata R."/>
            <person name="Mathew T."/>
            <person name="Ngo R."/>
            <person name="Nguyen L."/>
            <person name="Nguyen N."/>
            <person name="Okwuonu G."/>
            <person name="Ongeri F."/>
            <person name="Pham C."/>
            <person name="Simmons D."/>
            <person name="Wilczek-Boney K."/>
            <person name="Hale W."/>
            <person name="Jakkamsetti A."/>
            <person name="Pham P."/>
            <person name="Ruth R."/>
            <person name="San Lucas F."/>
            <person name="Warren J."/>
            <person name="Zhang J."/>
            <person name="Zhao Z."/>
            <person name="Zhou C."/>
            <person name="Zhu D."/>
            <person name="Lee S."/>
            <person name="Bess C."/>
            <person name="Blankenburg K."/>
            <person name="Forbes L."/>
            <person name="Fu Q."/>
            <person name="Gubbala S."/>
            <person name="Hirani K."/>
            <person name="Jayaseelan J.C."/>
            <person name="Lara F."/>
            <person name="Munidasa M."/>
            <person name="Palculict T."/>
            <person name="Patil S."/>
            <person name="Pu L.-L."/>
            <person name="Saada N."/>
            <person name="Tang L."/>
            <person name="Weissenberger G."/>
            <person name="Zhu Y."/>
            <person name="Hemphill L."/>
            <person name="Shang Y."/>
            <person name="Youmans B."/>
            <person name="Ayvaz T."/>
            <person name="Ross M."/>
            <person name="Santibanez J."/>
            <person name="Aqrawi P."/>
            <person name="Gross S."/>
            <person name="Joshi V."/>
            <person name="Fowler G."/>
            <person name="Nazareth L."/>
            <person name="Reid J."/>
            <person name="Worley K."/>
            <person name="Petrosino J."/>
            <person name="Highlander S."/>
            <person name="Gibbs R."/>
        </authorList>
    </citation>
    <scope>NUCLEOTIDE SEQUENCE [LARGE SCALE GENOMIC DNA]</scope>
    <source>
        <strain evidence="1 2">SK1056</strain>
    </source>
</reference>
<protein>
    <submittedName>
        <fullName evidence="1">Conjugal transfer protein</fullName>
    </submittedName>
</protein>